<proteinExistence type="predicted"/>
<name>A0A0A9F5N9_ARUDO</name>
<sequence>MIAAYTLASAGSPRSRAHGGGRQIWASR</sequence>
<dbReference type="AlphaFoldDB" id="A0A0A9F5N9"/>
<reference evidence="1" key="1">
    <citation type="submission" date="2014-09" db="EMBL/GenBank/DDBJ databases">
        <authorList>
            <person name="Magalhaes I.L.F."/>
            <person name="Oliveira U."/>
            <person name="Santos F.R."/>
            <person name="Vidigal T.H.D.A."/>
            <person name="Brescovit A.D."/>
            <person name="Santos A.J."/>
        </authorList>
    </citation>
    <scope>NUCLEOTIDE SEQUENCE</scope>
    <source>
        <tissue evidence="1">Shoot tissue taken approximately 20 cm above the soil surface</tissue>
    </source>
</reference>
<evidence type="ECO:0000313" key="1">
    <source>
        <dbReference type="EMBL" id="JAE05471.1"/>
    </source>
</evidence>
<dbReference type="EMBL" id="GBRH01192425">
    <property type="protein sequence ID" value="JAE05471.1"/>
    <property type="molecule type" value="Transcribed_RNA"/>
</dbReference>
<protein>
    <submittedName>
        <fullName evidence="1">Uncharacterized protein</fullName>
    </submittedName>
</protein>
<organism evidence="1">
    <name type="scientific">Arundo donax</name>
    <name type="common">Giant reed</name>
    <name type="synonym">Donax arundinaceus</name>
    <dbReference type="NCBI Taxonomy" id="35708"/>
    <lineage>
        <taxon>Eukaryota</taxon>
        <taxon>Viridiplantae</taxon>
        <taxon>Streptophyta</taxon>
        <taxon>Embryophyta</taxon>
        <taxon>Tracheophyta</taxon>
        <taxon>Spermatophyta</taxon>
        <taxon>Magnoliopsida</taxon>
        <taxon>Liliopsida</taxon>
        <taxon>Poales</taxon>
        <taxon>Poaceae</taxon>
        <taxon>PACMAD clade</taxon>
        <taxon>Arundinoideae</taxon>
        <taxon>Arundineae</taxon>
        <taxon>Arundo</taxon>
    </lineage>
</organism>
<accession>A0A0A9F5N9</accession>
<reference evidence="1" key="2">
    <citation type="journal article" date="2015" name="Data Brief">
        <title>Shoot transcriptome of the giant reed, Arundo donax.</title>
        <authorList>
            <person name="Barrero R.A."/>
            <person name="Guerrero F.D."/>
            <person name="Moolhuijzen P."/>
            <person name="Goolsby J.A."/>
            <person name="Tidwell J."/>
            <person name="Bellgard S.E."/>
            <person name="Bellgard M.I."/>
        </authorList>
    </citation>
    <scope>NUCLEOTIDE SEQUENCE</scope>
    <source>
        <tissue evidence="1">Shoot tissue taken approximately 20 cm above the soil surface</tissue>
    </source>
</reference>